<dbReference type="OrthoDB" id="244835at2"/>
<reference evidence="2" key="1">
    <citation type="journal article" date="2018" name="Front. Microbiol.">
        <title>Genome-Based Analysis Reveals the Taxonomy and Diversity of the Family Idiomarinaceae.</title>
        <authorList>
            <person name="Liu Y."/>
            <person name="Lai Q."/>
            <person name="Shao Z."/>
        </authorList>
    </citation>
    <scope>NUCLEOTIDE SEQUENCE [LARGE SCALE GENOMIC DNA]</scope>
    <source>
        <strain evidence="2">AIS</strain>
    </source>
</reference>
<protein>
    <submittedName>
        <fullName evidence="1">Uncharacterized protein</fullName>
    </submittedName>
</protein>
<proteinExistence type="predicted"/>
<dbReference type="EMBL" id="PIPP01000004">
    <property type="protein sequence ID" value="RUO36105.1"/>
    <property type="molecule type" value="Genomic_DNA"/>
</dbReference>
<comment type="caution">
    <text evidence="1">The sequence shown here is derived from an EMBL/GenBank/DDBJ whole genome shotgun (WGS) entry which is preliminary data.</text>
</comment>
<evidence type="ECO:0000313" key="2">
    <source>
        <dbReference type="Proteomes" id="UP000286934"/>
    </source>
</evidence>
<accession>A0A432WQQ6</accession>
<dbReference type="RefSeq" id="WP_126808099.1">
    <property type="nucleotide sequence ID" value="NZ_PIPP01000004.1"/>
</dbReference>
<dbReference type="AlphaFoldDB" id="A0A432WQQ6"/>
<gene>
    <name evidence="1" type="ORF">CWE13_09540</name>
</gene>
<dbReference type="Proteomes" id="UP000286934">
    <property type="component" value="Unassembled WGS sequence"/>
</dbReference>
<organism evidence="1 2">
    <name type="scientific">Aliidiomarina shirensis</name>
    <dbReference type="NCBI Taxonomy" id="1048642"/>
    <lineage>
        <taxon>Bacteria</taxon>
        <taxon>Pseudomonadati</taxon>
        <taxon>Pseudomonadota</taxon>
        <taxon>Gammaproteobacteria</taxon>
        <taxon>Alteromonadales</taxon>
        <taxon>Idiomarinaceae</taxon>
        <taxon>Aliidiomarina</taxon>
    </lineage>
</organism>
<name>A0A432WQQ6_9GAMM</name>
<sequence>MTKSEYHKSVGALRTKYQQSINDVFIWSSLAIEALEGALGDEALLTAKKFPVPSKKPEKKVNRTKEQVAKIVQNAKEHELHKSIFSYLVAQVEAFLNEVLSLALRFDEKKLKTRIQGVDHIKKIDVNEVIDRPSRSELIESLIEKELISLFYAAPTLQFQYMEIVLDIELEEDLKSSWIEIKASRDLLVHNSSLINRIYIKKAVDFARGSEGQKLIMDRNYMNESLANMKSLIGRISSRVQKNAKSA</sequence>
<keyword evidence="2" id="KW-1185">Reference proteome</keyword>
<evidence type="ECO:0000313" key="1">
    <source>
        <dbReference type="EMBL" id="RUO36105.1"/>
    </source>
</evidence>